<reference evidence="1 2" key="1">
    <citation type="submission" date="2016-10" db="EMBL/GenBank/DDBJ databases">
        <authorList>
            <person name="de Groot N.N."/>
        </authorList>
    </citation>
    <scope>NUCLEOTIDE SEQUENCE [LARGE SCALE GENOMIC DNA]</scope>
    <source>
        <strain evidence="1 2">DSM 22789</strain>
    </source>
</reference>
<dbReference type="Pfam" id="PF13714">
    <property type="entry name" value="PEP_mutase"/>
    <property type="match status" value="1"/>
</dbReference>
<dbReference type="Proteomes" id="UP000198785">
    <property type="component" value="Unassembled WGS sequence"/>
</dbReference>
<dbReference type="GO" id="GO:0016829">
    <property type="term" value="F:lyase activity"/>
    <property type="evidence" value="ECO:0007669"/>
    <property type="project" value="UniProtKB-KW"/>
</dbReference>
<keyword evidence="2" id="KW-1185">Reference proteome</keyword>
<dbReference type="EMBL" id="FOZZ01000005">
    <property type="protein sequence ID" value="SFS82634.1"/>
    <property type="molecule type" value="Genomic_DNA"/>
</dbReference>
<evidence type="ECO:0000313" key="1">
    <source>
        <dbReference type="EMBL" id="SFS82634.1"/>
    </source>
</evidence>
<name>A0A1I6T069_9SPHI</name>
<accession>A0A1I6T069</accession>
<dbReference type="PANTHER" id="PTHR42905">
    <property type="entry name" value="PHOSPHOENOLPYRUVATE CARBOXYLASE"/>
    <property type="match status" value="1"/>
</dbReference>
<gene>
    <name evidence="1" type="ORF">SAMN05660206_105183</name>
</gene>
<dbReference type="RefSeq" id="WP_093365324.1">
    <property type="nucleotide sequence ID" value="NZ_FOZZ01000005.1"/>
</dbReference>
<dbReference type="SUPFAM" id="SSF51621">
    <property type="entry name" value="Phosphoenolpyruvate/pyruvate domain"/>
    <property type="match status" value="1"/>
</dbReference>
<protein>
    <submittedName>
        <fullName evidence="1">2-Methylisocitrate lyase, PEP mutase family</fullName>
    </submittedName>
</protein>
<proteinExistence type="predicted"/>
<dbReference type="InterPro" id="IPR015813">
    <property type="entry name" value="Pyrv/PenolPyrv_kinase-like_dom"/>
</dbReference>
<sequence length="249" mass="27687">MSYTTFKELHEKEQLLILGNVWDAQSAKLAEEAGFKALGSSSHAIANLLGYEDGEEISVDEILFMVERIVKAVDIPVSVDFEAGYSDNPEKVAQHVKQLVDLGVVGINLEDGKVIQGERKLQDTQLLVQKIQAIKANTPDIFINARADTYTTKHPQALEESIERAKAYTAAGADGIFIPLVEEQSDIQKITSATSLPLNIFLTDKLPDVQTLHTWGVKRLSHGAKVYEWLIEKNKEVFNDFIQSPKLPK</sequence>
<organism evidence="1 2">
    <name type="scientific">Sphingobacterium wenxiniae</name>
    <dbReference type="NCBI Taxonomy" id="683125"/>
    <lineage>
        <taxon>Bacteria</taxon>
        <taxon>Pseudomonadati</taxon>
        <taxon>Bacteroidota</taxon>
        <taxon>Sphingobacteriia</taxon>
        <taxon>Sphingobacteriales</taxon>
        <taxon>Sphingobacteriaceae</taxon>
        <taxon>Sphingobacterium</taxon>
    </lineage>
</organism>
<evidence type="ECO:0000313" key="2">
    <source>
        <dbReference type="Proteomes" id="UP000198785"/>
    </source>
</evidence>
<dbReference type="CDD" id="cd00377">
    <property type="entry name" value="ICL_PEPM"/>
    <property type="match status" value="1"/>
</dbReference>
<keyword evidence="1" id="KW-0456">Lyase</keyword>
<dbReference type="InterPro" id="IPR040442">
    <property type="entry name" value="Pyrv_kinase-like_dom_sf"/>
</dbReference>
<dbReference type="STRING" id="683125.SAMN05660206_105183"/>
<dbReference type="InterPro" id="IPR039556">
    <property type="entry name" value="ICL/PEPM"/>
</dbReference>
<dbReference type="OrthoDB" id="9780430at2"/>
<dbReference type="Gene3D" id="3.20.20.60">
    <property type="entry name" value="Phosphoenolpyruvate-binding domains"/>
    <property type="match status" value="1"/>
</dbReference>
<dbReference type="PANTHER" id="PTHR42905:SF16">
    <property type="entry name" value="CARBOXYPHOSPHONOENOLPYRUVATE PHOSPHONOMUTASE-LIKE PROTEIN (AFU_ORTHOLOGUE AFUA_5G07230)"/>
    <property type="match status" value="1"/>
</dbReference>
<dbReference type="AlphaFoldDB" id="A0A1I6T069"/>